<sequence length="1005" mass="115042">MDSLVALPGLFGSPGRRFAVAALLLLLVFLIVPYYREQAIAVVPLRAKLTEPIEVPVDPFPSDYAGQQPIDSPQVINDPYPDYNSLQWISATKGSYQPCIGPHGRLLSRQEEDTMMSGYHWNISDFPTPIFGSYESWNLNRSLCADRHSRYSAYGYTEGNETSRMHDWHSESFRSGEAAEIDWEHVDWAQLQQECLQRNALRYITTEPNVKSIWGLYKSLDPEMHKTPPPESSLKHLEETRKAAQPKPKPRTGVILRSWIGMEYTENDLYNIRSMIMELSLYSGGEYEVILLVDCQDKQLPKEKDEAAWTAFKEKHLPQELRGLAVFFNDKMLKDWYPEIDVHVAILQYFQPTQIFSRLHPQYEYIWQFEMDARYTGHMYDLLHQATEFAKQQPRKYLWERNSYFYIPAVHGTWEEFTKKIDQEMPGHDSIWGPHPAEGIEIEGQSNLPPVPHPEEETGIWGVGEEAELITWLPHFDPTGTDWPFRDRVFNFPQEQETPRRAAVVAMSRVSARLLRLLHHDKVKMGIGLASEMSPISWALYYGLKAVQIPHPIYHESKWDPQILDRRANPGEPGKVNAGIDSIWSWDKHNDIIYNTTFMFNSKFSEKLYRAWMGFDGAEELACDKALFSDCSLSNKTCFCESNTRPTALLDCAASNCTTKEYFTTRRLYEQKCDITPLKGPSVVEGATLVPLILATFFFVARIVAKSSGLAGGWGWDDYTIIISFVLGIAIYALNSYMIRYGFGRNIWDVPFDDITEFYKFFQGLAVMYKLQISLAKISVCLFLLRIFQSRTFRYMAYALIGINAATGITWACVDSFRCLPTHLTWTGWMNEEEGHCIDFISSILVNCLVNIFVDSVMIVMPVYEVVQLQLPLKKKLTVALMFVVGSLLTIIAIIRVVVFWNHRWGANQTLGLYPLIHWSVIETQIAVMCACLPAFRALIGRWFPGLLGGSRGRTYPSNAAEYVRQTEGNSNINKSVSYSVNYASRSENSVVELVDVDRKYGGHS</sequence>
<dbReference type="OrthoDB" id="3353407at2759"/>
<feature type="transmembrane region" description="Helical" evidence="2">
    <location>
        <begin position="795"/>
        <end position="814"/>
    </location>
</feature>
<dbReference type="PANTHER" id="PTHR36205:SF4">
    <property type="match status" value="1"/>
</dbReference>
<feature type="region of interest" description="Disordered" evidence="1">
    <location>
        <begin position="224"/>
        <end position="250"/>
    </location>
</feature>
<reference evidence="4 5" key="1">
    <citation type="journal article" date="2016" name="Sci. Rep.">
        <title>Penicillium arizonense, a new, genome sequenced fungal species, reveals a high chemical diversity in secreted metabolites.</title>
        <authorList>
            <person name="Grijseels S."/>
            <person name="Nielsen J.C."/>
            <person name="Randelovic M."/>
            <person name="Nielsen J."/>
            <person name="Nielsen K.F."/>
            <person name="Workman M."/>
            <person name="Frisvad J.C."/>
        </authorList>
    </citation>
    <scope>NUCLEOTIDE SEQUENCE [LARGE SCALE GENOMIC DNA]</scope>
    <source>
        <strain evidence="4 5">CBS 141311</strain>
    </source>
</reference>
<dbReference type="EMBL" id="LXJU01000021">
    <property type="protein sequence ID" value="OGE49445.1"/>
    <property type="molecule type" value="Genomic_DNA"/>
</dbReference>
<dbReference type="PANTHER" id="PTHR36205">
    <property type="entry name" value="CHROMOSOME 19, WHOLE GENOME SHOTGUN SEQUENCE"/>
    <property type="match status" value="1"/>
</dbReference>
<feature type="transmembrane region" description="Helical" evidence="2">
    <location>
        <begin position="716"/>
        <end position="734"/>
    </location>
</feature>
<gene>
    <name evidence="4" type="ORF">PENARI_c021G01803</name>
</gene>
<feature type="compositionally biased region" description="Basic and acidic residues" evidence="1">
    <location>
        <begin position="224"/>
        <end position="242"/>
    </location>
</feature>
<keyword evidence="2" id="KW-0472">Membrane</keyword>
<protein>
    <recommendedName>
        <fullName evidence="3">Rhodopsin domain-containing protein</fullName>
    </recommendedName>
</protein>
<evidence type="ECO:0000256" key="1">
    <source>
        <dbReference type="SAM" id="MobiDB-lite"/>
    </source>
</evidence>
<organism evidence="4 5">
    <name type="scientific">Penicillium arizonense</name>
    <dbReference type="NCBI Taxonomy" id="1835702"/>
    <lineage>
        <taxon>Eukaryota</taxon>
        <taxon>Fungi</taxon>
        <taxon>Dikarya</taxon>
        <taxon>Ascomycota</taxon>
        <taxon>Pezizomycotina</taxon>
        <taxon>Eurotiomycetes</taxon>
        <taxon>Eurotiomycetidae</taxon>
        <taxon>Eurotiales</taxon>
        <taxon>Aspergillaceae</taxon>
        <taxon>Penicillium</taxon>
    </lineage>
</organism>
<dbReference type="InterPro" id="IPR021822">
    <property type="entry name" value="DUF3405"/>
</dbReference>
<evidence type="ECO:0000313" key="5">
    <source>
        <dbReference type="Proteomes" id="UP000177622"/>
    </source>
</evidence>
<dbReference type="Proteomes" id="UP000177622">
    <property type="component" value="Unassembled WGS sequence"/>
</dbReference>
<dbReference type="GeneID" id="34579895"/>
<keyword evidence="2" id="KW-0812">Transmembrane</keyword>
<dbReference type="STRING" id="1835702.A0A1F5L8A6"/>
<evidence type="ECO:0000313" key="4">
    <source>
        <dbReference type="EMBL" id="OGE49445.1"/>
    </source>
</evidence>
<keyword evidence="5" id="KW-1185">Reference proteome</keyword>
<dbReference type="RefSeq" id="XP_022484896.1">
    <property type="nucleotide sequence ID" value="XM_022635161.1"/>
</dbReference>
<proteinExistence type="predicted"/>
<feature type="domain" description="Rhodopsin" evidence="3">
    <location>
        <begin position="702"/>
        <end position="941"/>
    </location>
</feature>
<accession>A0A1F5L8A6</accession>
<evidence type="ECO:0000259" key="3">
    <source>
        <dbReference type="Pfam" id="PF20684"/>
    </source>
</evidence>
<dbReference type="InterPro" id="IPR049326">
    <property type="entry name" value="Rhodopsin_dom_fungi"/>
</dbReference>
<dbReference type="Pfam" id="PF20684">
    <property type="entry name" value="Fung_rhodopsin"/>
    <property type="match status" value="1"/>
</dbReference>
<feature type="transmembrane region" description="Helical" evidence="2">
    <location>
        <begin position="879"/>
        <end position="901"/>
    </location>
</feature>
<dbReference type="AlphaFoldDB" id="A0A1F5L8A6"/>
<feature type="transmembrane region" description="Helical" evidence="2">
    <location>
        <begin position="18"/>
        <end position="35"/>
    </location>
</feature>
<feature type="transmembrane region" description="Helical" evidence="2">
    <location>
        <begin position="767"/>
        <end position="788"/>
    </location>
</feature>
<dbReference type="Pfam" id="PF11885">
    <property type="entry name" value="DUF3405"/>
    <property type="match status" value="1"/>
</dbReference>
<evidence type="ECO:0000256" key="2">
    <source>
        <dbReference type="SAM" id="Phobius"/>
    </source>
</evidence>
<comment type="caution">
    <text evidence="4">The sequence shown here is derived from an EMBL/GenBank/DDBJ whole genome shotgun (WGS) entry which is preliminary data.</text>
</comment>
<keyword evidence="2" id="KW-1133">Transmembrane helix</keyword>
<feature type="transmembrane region" description="Helical" evidence="2">
    <location>
        <begin position="840"/>
        <end position="867"/>
    </location>
</feature>
<name>A0A1F5L8A6_PENAI</name>
<feature type="transmembrane region" description="Helical" evidence="2">
    <location>
        <begin position="686"/>
        <end position="704"/>
    </location>
</feature>